<name>A0AAF0U8R0_SOLVR</name>
<keyword evidence="3" id="KW-1185">Reference proteome</keyword>
<dbReference type="AlphaFoldDB" id="A0AAF0U8R0"/>
<sequence>MVSSLLVALMWYLVWMVVLDAIHTLHKV</sequence>
<keyword evidence="1" id="KW-0812">Transmembrane</keyword>
<evidence type="ECO:0000313" key="2">
    <source>
        <dbReference type="EMBL" id="WMV41211.1"/>
    </source>
</evidence>
<keyword evidence="1" id="KW-0472">Membrane</keyword>
<proteinExistence type="predicted"/>
<evidence type="ECO:0000256" key="1">
    <source>
        <dbReference type="SAM" id="Phobius"/>
    </source>
</evidence>
<protein>
    <submittedName>
        <fullName evidence="2">Uncharacterized protein</fullName>
    </submittedName>
</protein>
<accession>A0AAF0U8R0</accession>
<organism evidence="2 3">
    <name type="scientific">Solanum verrucosum</name>
    <dbReference type="NCBI Taxonomy" id="315347"/>
    <lineage>
        <taxon>Eukaryota</taxon>
        <taxon>Viridiplantae</taxon>
        <taxon>Streptophyta</taxon>
        <taxon>Embryophyta</taxon>
        <taxon>Tracheophyta</taxon>
        <taxon>Spermatophyta</taxon>
        <taxon>Magnoliopsida</taxon>
        <taxon>eudicotyledons</taxon>
        <taxon>Gunneridae</taxon>
        <taxon>Pentapetalae</taxon>
        <taxon>asterids</taxon>
        <taxon>lamiids</taxon>
        <taxon>Solanales</taxon>
        <taxon>Solanaceae</taxon>
        <taxon>Solanoideae</taxon>
        <taxon>Solaneae</taxon>
        <taxon>Solanum</taxon>
    </lineage>
</organism>
<dbReference type="EMBL" id="CP133619">
    <property type="protein sequence ID" value="WMV41211.1"/>
    <property type="molecule type" value="Genomic_DNA"/>
</dbReference>
<feature type="transmembrane region" description="Helical" evidence="1">
    <location>
        <begin position="6"/>
        <end position="25"/>
    </location>
</feature>
<gene>
    <name evidence="2" type="ORF">MTR67_034596</name>
</gene>
<dbReference type="Proteomes" id="UP001234989">
    <property type="component" value="Chromosome 8"/>
</dbReference>
<keyword evidence="1" id="KW-1133">Transmembrane helix</keyword>
<evidence type="ECO:0000313" key="3">
    <source>
        <dbReference type="Proteomes" id="UP001234989"/>
    </source>
</evidence>
<reference evidence="2" key="1">
    <citation type="submission" date="2023-08" db="EMBL/GenBank/DDBJ databases">
        <title>A de novo genome assembly of Solanum verrucosum Schlechtendal, a Mexican diploid species geographically isolated from the other diploid A-genome species in potato relatives.</title>
        <authorList>
            <person name="Hosaka K."/>
        </authorList>
    </citation>
    <scope>NUCLEOTIDE SEQUENCE</scope>
    <source>
        <tissue evidence="2">Young leaves</tissue>
    </source>
</reference>